<dbReference type="EMBL" id="CANHGI010000002">
    <property type="protein sequence ID" value="CAI5443277.1"/>
    <property type="molecule type" value="Genomic_DNA"/>
</dbReference>
<dbReference type="GO" id="GO:0030126">
    <property type="term" value="C:COPI vesicle coat"/>
    <property type="evidence" value="ECO:0007669"/>
    <property type="project" value="InterPro"/>
</dbReference>
<comment type="caution">
    <text evidence="3">The sequence shown here is derived from an EMBL/GenBank/DDBJ whole genome shotgun (WGS) entry which is preliminary data.</text>
</comment>
<dbReference type="Proteomes" id="UP001152747">
    <property type="component" value="Unassembled WGS sequence"/>
</dbReference>
<sequence>MFLILHKFVNWRKIDDCWRRFVKHLMRNYLELEGGVDREAAAKTGGEGGNGGISEDDEEGSWDVDDDLAILDITEDGIGNGEEEDEEVVPNAAPTVSSEWLNILSHCGWGGLGPVGPIYIHHSIRNYQEEKNPLSVVAVKLSILAKKLQKSYNLTTSRKFGDAIVKLRESHLAICSTFDCIIETKSSRS</sequence>
<evidence type="ECO:0000313" key="4">
    <source>
        <dbReference type="Proteomes" id="UP001152747"/>
    </source>
</evidence>
<organism evidence="3 4">
    <name type="scientific">Caenorhabditis angaria</name>
    <dbReference type="NCBI Taxonomy" id="860376"/>
    <lineage>
        <taxon>Eukaryota</taxon>
        <taxon>Metazoa</taxon>
        <taxon>Ecdysozoa</taxon>
        <taxon>Nematoda</taxon>
        <taxon>Chromadorea</taxon>
        <taxon>Rhabditida</taxon>
        <taxon>Rhabditina</taxon>
        <taxon>Rhabditomorpha</taxon>
        <taxon>Rhabditoidea</taxon>
        <taxon>Rhabditidae</taxon>
        <taxon>Peloderinae</taxon>
        <taxon>Caenorhabditis</taxon>
    </lineage>
</organism>
<dbReference type="AlphaFoldDB" id="A0A9P1IHG0"/>
<evidence type="ECO:0000259" key="2">
    <source>
        <dbReference type="Pfam" id="PF06957"/>
    </source>
</evidence>
<evidence type="ECO:0000313" key="3">
    <source>
        <dbReference type="EMBL" id="CAI5443277.1"/>
    </source>
</evidence>
<dbReference type="GO" id="GO:0016192">
    <property type="term" value="P:vesicle-mediated transport"/>
    <property type="evidence" value="ECO:0007669"/>
    <property type="project" value="InterPro"/>
</dbReference>
<proteinExistence type="predicted"/>
<accession>A0A9P1IHG0</accession>
<dbReference type="GO" id="GO:0005198">
    <property type="term" value="F:structural molecule activity"/>
    <property type="evidence" value="ECO:0007669"/>
    <property type="project" value="InterPro"/>
</dbReference>
<reference evidence="3" key="1">
    <citation type="submission" date="2022-11" db="EMBL/GenBank/DDBJ databases">
        <authorList>
            <person name="Kikuchi T."/>
        </authorList>
    </citation>
    <scope>NUCLEOTIDE SEQUENCE</scope>
    <source>
        <strain evidence="3">PS1010</strain>
    </source>
</reference>
<dbReference type="Pfam" id="PF06957">
    <property type="entry name" value="COPI_C"/>
    <property type="match status" value="1"/>
</dbReference>
<name>A0A9P1IHG0_9PELO</name>
<feature type="region of interest" description="Disordered" evidence="1">
    <location>
        <begin position="41"/>
        <end position="61"/>
    </location>
</feature>
<keyword evidence="4" id="KW-1185">Reference proteome</keyword>
<evidence type="ECO:0000256" key="1">
    <source>
        <dbReference type="SAM" id="MobiDB-lite"/>
    </source>
</evidence>
<gene>
    <name evidence="3" type="ORF">CAMP_LOCUS5914</name>
</gene>
<dbReference type="GO" id="GO:0006886">
    <property type="term" value="P:intracellular protein transport"/>
    <property type="evidence" value="ECO:0007669"/>
    <property type="project" value="InterPro"/>
</dbReference>
<protein>
    <recommendedName>
        <fullName evidence="2">Coatomer alpha subunit C-terminal domain-containing protein</fullName>
    </recommendedName>
</protein>
<dbReference type="InterPro" id="IPR010714">
    <property type="entry name" value="Coatomer_asu_C"/>
</dbReference>
<feature type="domain" description="Coatomer alpha subunit C-terminal" evidence="2">
    <location>
        <begin position="117"/>
        <end position="170"/>
    </location>
</feature>